<name>A0A0E9URB2_ANGAN</name>
<reference evidence="1" key="1">
    <citation type="submission" date="2014-11" db="EMBL/GenBank/DDBJ databases">
        <authorList>
            <person name="Amaro Gonzalez C."/>
        </authorList>
    </citation>
    <scope>NUCLEOTIDE SEQUENCE</scope>
</reference>
<protein>
    <submittedName>
        <fullName evidence="1">Uncharacterized protein</fullName>
    </submittedName>
</protein>
<accession>A0A0E9URB2</accession>
<evidence type="ECO:0000313" key="1">
    <source>
        <dbReference type="EMBL" id="JAH68276.1"/>
    </source>
</evidence>
<proteinExistence type="predicted"/>
<sequence length="10" mass="1211">MYLNPGQIYI</sequence>
<reference evidence="1" key="2">
    <citation type="journal article" date="2015" name="Fish Shellfish Immunol.">
        <title>Early steps in the European eel (Anguilla anguilla)-Vibrio vulnificus interaction in the gills: Role of the RtxA13 toxin.</title>
        <authorList>
            <person name="Callol A."/>
            <person name="Pajuelo D."/>
            <person name="Ebbesson L."/>
            <person name="Teles M."/>
            <person name="MacKenzie S."/>
            <person name="Amaro C."/>
        </authorList>
    </citation>
    <scope>NUCLEOTIDE SEQUENCE</scope>
</reference>
<dbReference type="EMBL" id="GBXM01040301">
    <property type="protein sequence ID" value="JAH68276.1"/>
    <property type="molecule type" value="Transcribed_RNA"/>
</dbReference>
<organism evidence="1">
    <name type="scientific">Anguilla anguilla</name>
    <name type="common">European freshwater eel</name>
    <name type="synonym">Muraena anguilla</name>
    <dbReference type="NCBI Taxonomy" id="7936"/>
    <lineage>
        <taxon>Eukaryota</taxon>
        <taxon>Metazoa</taxon>
        <taxon>Chordata</taxon>
        <taxon>Craniata</taxon>
        <taxon>Vertebrata</taxon>
        <taxon>Euteleostomi</taxon>
        <taxon>Actinopterygii</taxon>
        <taxon>Neopterygii</taxon>
        <taxon>Teleostei</taxon>
        <taxon>Anguilliformes</taxon>
        <taxon>Anguillidae</taxon>
        <taxon>Anguilla</taxon>
    </lineage>
</organism>